<dbReference type="PROSITE" id="PS00108">
    <property type="entry name" value="PROTEIN_KINASE_ST"/>
    <property type="match status" value="1"/>
</dbReference>
<dbReference type="PANTHER" id="PTHR43895">
    <property type="entry name" value="CALCIUM/CALMODULIN-DEPENDENT PROTEIN KINASE KINASE-RELATED"/>
    <property type="match status" value="1"/>
</dbReference>
<feature type="binding site" evidence="9">
    <location>
        <position position="42"/>
    </location>
    <ligand>
        <name>ATP</name>
        <dbReference type="ChEBI" id="CHEBI:30616"/>
    </ligand>
</feature>
<evidence type="ECO:0000313" key="13">
    <source>
        <dbReference type="Proteomes" id="UP001377567"/>
    </source>
</evidence>
<dbReference type="InterPro" id="IPR011009">
    <property type="entry name" value="Kinase-like_dom_sf"/>
</dbReference>
<organism evidence="12 13">
    <name type="scientific">Maudiozyma humilis</name>
    <name type="common">Sour dough yeast</name>
    <name type="synonym">Kazachstania humilis</name>
    <dbReference type="NCBI Taxonomy" id="51915"/>
    <lineage>
        <taxon>Eukaryota</taxon>
        <taxon>Fungi</taxon>
        <taxon>Dikarya</taxon>
        <taxon>Ascomycota</taxon>
        <taxon>Saccharomycotina</taxon>
        <taxon>Saccharomycetes</taxon>
        <taxon>Saccharomycetales</taxon>
        <taxon>Saccharomycetaceae</taxon>
        <taxon>Maudiozyma</taxon>
    </lineage>
</organism>
<keyword evidence="6 9" id="KW-0067">ATP-binding</keyword>
<dbReference type="InterPro" id="IPR017441">
    <property type="entry name" value="Protein_kinase_ATP_BS"/>
</dbReference>
<evidence type="ECO:0000256" key="7">
    <source>
        <dbReference type="ARBA" id="ARBA00047899"/>
    </source>
</evidence>
<evidence type="ECO:0000256" key="9">
    <source>
        <dbReference type="PROSITE-ProRule" id="PRU10141"/>
    </source>
</evidence>
<keyword evidence="3" id="KW-0808">Transferase</keyword>
<sequence>MQNATINQYKVLGVIGTGAYGVVLHAADTHTHKQYAIKAILKSRQASRNADGEKYSAALQTYLEKFLGNKEQNSPLQLPQLDLDALRSLTPDDMRQVPYYKEVCLQLRVQRHANVVSIHEALDSPHVTFIVMDYYRRDLFTSIVDDQHFAADGQLIKRVFLQICSALQYCHDQGVAHCDIKPENLLLDEHDNVYLCDFGLSSTDRWLKPNVSVGSPYYMAPERLCVDANLAGEFPTASSDIWSLGIILINLACMRNPWLKAHKRDDITFQHFHRNTRVLRKLLPISDEFYGLLCKVLRINPLERISLHALMADVAQLQSFTRDGPLHCVPVIHYEEINDEAYYATPQVGSGSSGATTIFRSASIQTLFDVGYDRSENIQSTCTSDNDDGLCKEFYPPYGIPQNQRDSINV</sequence>
<evidence type="ECO:0000256" key="3">
    <source>
        <dbReference type="ARBA" id="ARBA00022679"/>
    </source>
</evidence>
<dbReference type="EMBL" id="BTGD01000013">
    <property type="protein sequence ID" value="GMM57640.1"/>
    <property type="molecule type" value="Genomic_DNA"/>
</dbReference>
<evidence type="ECO:0000256" key="8">
    <source>
        <dbReference type="ARBA" id="ARBA00048679"/>
    </source>
</evidence>
<keyword evidence="2 10" id="KW-0723">Serine/threonine-protein kinase</keyword>
<name>A0AAV5S1A4_MAUHU</name>
<feature type="domain" description="Protein kinase" evidence="11">
    <location>
        <begin position="9"/>
        <end position="321"/>
    </location>
</feature>
<dbReference type="GO" id="GO:0004674">
    <property type="term" value="F:protein serine/threonine kinase activity"/>
    <property type="evidence" value="ECO:0007669"/>
    <property type="project" value="UniProtKB-KW"/>
</dbReference>
<dbReference type="Proteomes" id="UP001377567">
    <property type="component" value="Unassembled WGS sequence"/>
</dbReference>
<protein>
    <recommendedName>
        <fullName evidence="1">non-specific serine/threonine protein kinase</fullName>
        <ecNumber evidence="1">2.7.11.1</ecNumber>
    </recommendedName>
</protein>
<evidence type="ECO:0000259" key="11">
    <source>
        <dbReference type="PROSITE" id="PS50011"/>
    </source>
</evidence>
<keyword evidence="4 9" id="KW-0547">Nucleotide-binding</keyword>
<dbReference type="GO" id="GO:0005524">
    <property type="term" value="F:ATP binding"/>
    <property type="evidence" value="ECO:0007669"/>
    <property type="project" value="UniProtKB-UniRule"/>
</dbReference>
<evidence type="ECO:0000256" key="1">
    <source>
        <dbReference type="ARBA" id="ARBA00012513"/>
    </source>
</evidence>
<dbReference type="Gene3D" id="3.30.200.20">
    <property type="entry name" value="Phosphorylase Kinase, domain 1"/>
    <property type="match status" value="1"/>
</dbReference>
<comment type="caution">
    <text evidence="12">The sequence shown here is derived from an EMBL/GenBank/DDBJ whole genome shotgun (WGS) entry which is preliminary data.</text>
</comment>
<dbReference type="PROSITE" id="PS00107">
    <property type="entry name" value="PROTEIN_KINASE_ATP"/>
    <property type="match status" value="1"/>
</dbReference>
<dbReference type="PANTHER" id="PTHR43895:SF32">
    <property type="entry name" value="SERINE_THREONINE-PROTEIN KINASE CHK1"/>
    <property type="match status" value="1"/>
</dbReference>
<evidence type="ECO:0000256" key="2">
    <source>
        <dbReference type="ARBA" id="ARBA00022527"/>
    </source>
</evidence>
<evidence type="ECO:0000256" key="5">
    <source>
        <dbReference type="ARBA" id="ARBA00022777"/>
    </source>
</evidence>
<dbReference type="Gene3D" id="1.10.510.10">
    <property type="entry name" value="Transferase(Phosphotransferase) domain 1"/>
    <property type="match status" value="1"/>
</dbReference>
<comment type="similarity">
    <text evidence="10">Belongs to the protein kinase superfamily.</text>
</comment>
<dbReference type="InterPro" id="IPR008271">
    <property type="entry name" value="Ser/Thr_kinase_AS"/>
</dbReference>
<dbReference type="EC" id="2.7.11.1" evidence="1"/>
<dbReference type="Pfam" id="PF00069">
    <property type="entry name" value="Pkinase"/>
    <property type="match status" value="1"/>
</dbReference>
<proteinExistence type="inferred from homology"/>
<keyword evidence="5" id="KW-0418">Kinase</keyword>
<evidence type="ECO:0000256" key="6">
    <source>
        <dbReference type="ARBA" id="ARBA00022840"/>
    </source>
</evidence>
<evidence type="ECO:0000313" key="12">
    <source>
        <dbReference type="EMBL" id="GMM57640.1"/>
    </source>
</evidence>
<comment type="catalytic activity">
    <reaction evidence="8">
        <text>L-seryl-[protein] + ATP = O-phospho-L-seryl-[protein] + ADP + H(+)</text>
        <dbReference type="Rhea" id="RHEA:17989"/>
        <dbReference type="Rhea" id="RHEA-COMP:9863"/>
        <dbReference type="Rhea" id="RHEA-COMP:11604"/>
        <dbReference type="ChEBI" id="CHEBI:15378"/>
        <dbReference type="ChEBI" id="CHEBI:29999"/>
        <dbReference type="ChEBI" id="CHEBI:30616"/>
        <dbReference type="ChEBI" id="CHEBI:83421"/>
        <dbReference type="ChEBI" id="CHEBI:456216"/>
        <dbReference type="EC" id="2.7.11.1"/>
    </reaction>
</comment>
<evidence type="ECO:0000256" key="10">
    <source>
        <dbReference type="RuleBase" id="RU000304"/>
    </source>
</evidence>
<dbReference type="AlphaFoldDB" id="A0AAV5S1A4"/>
<dbReference type="PROSITE" id="PS50011">
    <property type="entry name" value="PROTEIN_KINASE_DOM"/>
    <property type="match status" value="1"/>
</dbReference>
<keyword evidence="13" id="KW-1185">Reference proteome</keyword>
<evidence type="ECO:0000256" key="4">
    <source>
        <dbReference type="ARBA" id="ARBA00022741"/>
    </source>
</evidence>
<gene>
    <name evidence="12" type="ORF">DAKH74_042560</name>
</gene>
<dbReference type="GO" id="GO:0007165">
    <property type="term" value="P:signal transduction"/>
    <property type="evidence" value="ECO:0007669"/>
    <property type="project" value="TreeGrafter"/>
</dbReference>
<dbReference type="InterPro" id="IPR000719">
    <property type="entry name" value="Prot_kinase_dom"/>
</dbReference>
<comment type="catalytic activity">
    <reaction evidence="7">
        <text>L-threonyl-[protein] + ATP = O-phospho-L-threonyl-[protein] + ADP + H(+)</text>
        <dbReference type="Rhea" id="RHEA:46608"/>
        <dbReference type="Rhea" id="RHEA-COMP:11060"/>
        <dbReference type="Rhea" id="RHEA-COMP:11605"/>
        <dbReference type="ChEBI" id="CHEBI:15378"/>
        <dbReference type="ChEBI" id="CHEBI:30013"/>
        <dbReference type="ChEBI" id="CHEBI:30616"/>
        <dbReference type="ChEBI" id="CHEBI:61977"/>
        <dbReference type="ChEBI" id="CHEBI:456216"/>
        <dbReference type="EC" id="2.7.11.1"/>
    </reaction>
</comment>
<accession>A0AAV5S1A4</accession>
<dbReference type="SUPFAM" id="SSF56112">
    <property type="entry name" value="Protein kinase-like (PK-like)"/>
    <property type="match status" value="1"/>
</dbReference>
<dbReference type="SMART" id="SM00220">
    <property type="entry name" value="S_TKc"/>
    <property type="match status" value="1"/>
</dbReference>
<reference evidence="12 13" key="1">
    <citation type="journal article" date="2023" name="Elife">
        <title>Identification of key yeast species and microbe-microbe interactions impacting larval growth of Drosophila in the wild.</title>
        <authorList>
            <person name="Mure A."/>
            <person name="Sugiura Y."/>
            <person name="Maeda R."/>
            <person name="Honda K."/>
            <person name="Sakurai N."/>
            <person name="Takahashi Y."/>
            <person name="Watada M."/>
            <person name="Katoh T."/>
            <person name="Gotoh A."/>
            <person name="Gotoh Y."/>
            <person name="Taniguchi I."/>
            <person name="Nakamura K."/>
            <person name="Hayashi T."/>
            <person name="Katayama T."/>
            <person name="Uemura T."/>
            <person name="Hattori Y."/>
        </authorList>
    </citation>
    <scope>NUCLEOTIDE SEQUENCE [LARGE SCALE GENOMIC DNA]</scope>
    <source>
        <strain evidence="12 13">KH-74</strain>
    </source>
</reference>